<evidence type="ECO:0000256" key="1">
    <source>
        <dbReference type="ARBA" id="ARBA00004141"/>
    </source>
</evidence>
<dbReference type="PANTHER" id="PTHR30238:SF4">
    <property type="entry name" value="SLL1022 PROTEIN"/>
    <property type="match status" value="1"/>
</dbReference>
<reference evidence="8" key="1">
    <citation type="submission" date="2016-10" db="EMBL/GenBank/DDBJ databases">
        <authorList>
            <person name="Varghese N."/>
            <person name="Submissions S."/>
        </authorList>
    </citation>
    <scope>NUCLEOTIDE SEQUENCE [LARGE SCALE GENOMIC DNA]</scope>
    <source>
        <strain evidence="8">DSM 2179</strain>
    </source>
</reference>
<feature type="transmembrane region" description="Helical" evidence="6">
    <location>
        <begin position="77"/>
        <end position="95"/>
    </location>
</feature>
<evidence type="ECO:0000313" key="8">
    <source>
        <dbReference type="Proteomes" id="UP000199662"/>
    </source>
</evidence>
<dbReference type="NCBIfam" id="TIGR03717">
    <property type="entry name" value="R_switched_YjbE"/>
    <property type="match status" value="1"/>
</dbReference>
<sequence>MDMIFSTIFSAEWLVAFGSIVLLDLIMSGDNAILIALTCKNLPKEQRFKAMFIGCFGAVFIRIVLTCFAATLLSIVYLQFIGGLALLYIAMKLLIDHGGSAVVEIKKTSTLLVAIKTILAADLIMSMDNILSLAGVANTVSGDKWILIFSGLMVSIPIVLCGAQFFLWLMNKFPIIIYFGSGILAWTSGKMMVTDPGIGYYFISGAPYIECGLTTIVLSIGWYFNKIHVKNLKNAKNMVSYK</sequence>
<feature type="transmembrane region" description="Helical" evidence="6">
    <location>
        <begin position="13"/>
        <end position="38"/>
    </location>
</feature>
<feature type="transmembrane region" description="Helical" evidence="6">
    <location>
        <begin position="107"/>
        <end position="125"/>
    </location>
</feature>
<keyword evidence="4 6" id="KW-1133">Transmembrane helix</keyword>
<comment type="subcellular location">
    <subcellularLocation>
        <location evidence="1">Membrane</location>
        <topology evidence="1">Multi-pass membrane protein</topology>
    </subcellularLocation>
</comment>
<proteinExistence type="inferred from homology"/>
<dbReference type="STRING" id="84035.SAMN05660742_11534"/>
<gene>
    <name evidence="7" type="ORF">SAMN05660742_11534</name>
</gene>
<dbReference type="GO" id="GO:0016020">
    <property type="term" value="C:membrane"/>
    <property type="evidence" value="ECO:0007669"/>
    <property type="project" value="UniProtKB-SubCell"/>
</dbReference>
<dbReference type="PANTHER" id="PTHR30238">
    <property type="entry name" value="MEMBRANE BOUND PREDICTED REDOX MODULATOR"/>
    <property type="match status" value="1"/>
</dbReference>
<evidence type="ECO:0000256" key="5">
    <source>
        <dbReference type="ARBA" id="ARBA00023136"/>
    </source>
</evidence>
<dbReference type="EMBL" id="FNZK01000015">
    <property type="protein sequence ID" value="SEJ73030.1"/>
    <property type="molecule type" value="Genomic_DNA"/>
</dbReference>
<protein>
    <submittedName>
        <fullName evidence="7">Integral membrane protein, YjbE family</fullName>
    </submittedName>
</protein>
<organism evidence="7 8">
    <name type="scientific">Propionispira arboris</name>
    <dbReference type="NCBI Taxonomy" id="84035"/>
    <lineage>
        <taxon>Bacteria</taxon>
        <taxon>Bacillati</taxon>
        <taxon>Bacillota</taxon>
        <taxon>Negativicutes</taxon>
        <taxon>Selenomonadales</taxon>
        <taxon>Selenomonadaceae</taxon>
        <taxon>Propionispira</taxon>
    </lineage>
</organism>
<dbReference type="RefSeq" id="WP_091833044.1">
    <property type="nucleotide sequence ID" value="NZ_FNZK01000015.1"/>
</dbReference>
<dbReference type="AlphaFoldDB" id="A0A1H7BFM6"/>
<evidence type="ECO:0000256" key="2">
    <source>
        <dbReference type="ARBA" id="ARBA00007511"/>
    </source>
</evidence>
<keyword evidence="3 6" id="KW-0812">Transmembrane</keyword>
<feature type="transmembrane region" description="Helical" evidence="6">
    <location>
        <begin position="145"/>
        <end position="168"/>
    </location>
</feature>
<name>A0A1H7BFM6_9FIRM</name>
<keyword evidence="5 6" id="KW-0472">Membrane</keyword>
<keyword evidence="8" id="KW-1185">Reference proteome</keyword>
<comment type="similarity">
    <text evidence="2">Belongs to the TerC family.</text>
</comment>
<feature type="transmembrane region" description="Helical" evidence="6">
    <location>
        <begin position="50"/>
        <end position="71"/>
    </location>
</feature>
<feature type="transmembrane region" description="Helical" evidence="6">
    <location>
        <begin position="199"/>
        <end position="224"/>
    </location>
</feature>
<evidence type="ECO:0000313" key="7">
    <source>
        <dbReference type="EMBL" id="SEJ73030.1"/>
    </source>
</evidence>
<dbReference type="Proteomes" id="UP000199662">
    <property type="component" value="Unassembled WGS sequence"/>
</dbReference>
<dbReference type="InterPro" id="IPR022301">
    <property type="entry name" value="Integral_membrane_YjbE"/>
</dbReference>
<dbReference type="InterPro" id="IPR005496">
    <property type="entry name" value="Integral_membrane_TerC"/>
</dbReference>
<evidence type="ECO:0000256" key="4">
    <source>
        <dbReference type="ARBA" id="ARBA00022989"/>
    </source>
</evidence>
<accession>A0A1H7BFM6</accession>
<evidence type="ECO:0000256" key="6">
    <source>
        <dbReference type="SAM" id="Phobius"/>
    </source>
</evidence>
<feature type="transmembrane region" description="Helical" evidence="6">
    <location>
        <begin position="175"/>
        <end position="193"/>
    </location>
</feature>
<evidence type="ECO:0000256" key="3">
    <source>
        <dbReference type="ARBA" id="ARBA00022692"/>
    </source>
</evidence>
<dbReference type="Pfam" id="PF03741">
    <property type="entry name" value="TerC"/>
    <property type="match status" value="1"/>
</dbReference>